<evidence type="ECO:0000313" key="3">
    <source>
        <dbReference type="EMBL" id="KTD26952.1"/>
    </source>
</evidence>
<protein>
    <submittedName>
        <fullName evidence="3">Virginiamycin B lyase</fullName>
    </submittedName>
</protein>
<dbReference type="GO" id="GO:0016787">
    <property type="term" value="F:hydrolase activity"/>
    <property type="evidence" value="ECO:0007669"/>
    <property type="project" value="UniProtKB-KW"/>
</dbReference>
<comment type="caution">
    <text evidence="3">The sequence shown here is derived from an EMBL/GenBank/DDBJ whole genome shotgun (WGS) entry which is preliminary data.</text>
</comment>
<dbReference type="RefSeq" id="WP_058501380.1">
    <property type="nucleotide sequence ID" value="NZ_CAAAJA010000040.1"/>
</dbReference>
<keyword evidence="1" id="KW-0378">Hydrolase</keyword>
<dbReference type="SUPFAM" id="SSF63829">
    <property type="entry name" value="Calcium-dependent phosphotriesterase"/>
    <property type="match status" value="1"/>
</dbReference>
<evidence type="ECO:0000256" key="1">
    <source>
        <dbReference type="ARBA" id="ARBA00022801"/>
    </source>
</evidence>
<dbReference type="PATRIC" id="fig|454.4.peg.1097"/>
<sequence>MADTDIFIEGLLFPEAGRWYQDKLWFVDIWDQKVYQADKQGQLTEIVKIKDKPAGLGWLSDGTLLITSLFDRLLLSYDGKDIKTYADLNEFAPPGYCHDMVVSEKDIIYLSNSGFYPGPQAKVISSPIIKIDGHKLSYAAKELGYPNGIIIKNQQLYVAETFASRLTVFDIDEQGNLNHRRILKQFDDLGFTVRFDEQGVPLNLERVYIDGICAGLKNTLWLSSPGGDEVIQINDEGEVLQRIKTRHHPFDCIHGSDNVLYIMTTSAIPGKREGFIEAVSLA</sequence>
<keyword evidence="3" id="KW-0456">Lyase</keyword>
<feature type="domain" description="SMP-30/Gluconolactonase/LRE-like region" evidence="2">
    <location>
        <begin position="14"/>
        <end position="265"/>
    </location>
</feature>
<evidence type="ECO:0000313" key="4">
    <source>
        <dbReference type="Proteomes" id="UP000054761"/>
    </source>
</evidence>
<gene>
    <name evidence="3" type="primary">vgb</name>
    <name evidence="3" type="ORF">Lisr_1018</name>
</gene>
<dbReference type="OrthoDB" id="241638at2"/>
<accession>A0A0W0W3L5</accession>
<evidence type="ECO:0000259" key="2">
    <source>
        <dbReference type="Pfam" id="PF08450"/>
    </source>
</evidence>
<dbReference type="InterPro" id="IPR013658">
    <property type="entry name" value="SGL"/>
</dbReference>
<name>A0A0W0W3L5_9GAMM</name>
<dbReference type="AlphaFoldDB" id="A0A0W0W3L5"/>
<dbReference type="InterPro" id="IPR051262">
    <property type="entry name" value="SMP-30/CGR1_Lactonase"/>
</dbReference>
<dbReference type="Gene3D" id="2.120.10.30">
    <property type="entry name" value="TolB, C-terminal domain"/>
    <property type="match status" value="1"/>
</dbReference>
<dbReference type="STRING" id="454.Lisr_1018"/>
<dbReference type="GO" id="GO:0016829">
    <property type="term" value="F:lyase activity"/>
    <property type="evidence" value="ECO:0007669"/>
    <property type="project" value="UniProtKB-KW"/>
</dbReference>
<organism evidence="3 4">
    <name type="scientific">Legionella israelensis</name>
    <dbReference type="NCBI Taxonomy" id="454"/>
    <lineage>
        <taxon>Bacteria</taxon>
        <taxon>Pseudomonadati</taxon>
        <taxon>Pseudomonadota</taxon>
        <taxon>Gammaproteobacteria</taxon>
        <taxon>Legionellales</taxon>
        <taxon>Legionellaceae</taxon>
        <taxon>Legionella</taxon>
    </lineage>
</organism>
<keyword evidence="4" id="KW-1185">Reference proteome</keyword>
<dbReference type="EMBL" id="LNYH01000050">
    <property type="protein sequence ID" value="KTD26952.1"/>
    <property type="molecule type" value="Genomic_DNA"/>
</dbReference>
<proteinExistence type="predicted"/>
<dbReference type="PANTHER" id="PTHR47572">
    <property type="entry name" value="LIPOPROTEIN-RELATED"/>
    <property type="match status" value="1"/>
</dbReference>
<reference evidence="3 4" key="1">
    <citation type="submission" date="2015-11" db="EMBL/GenBank/DDBJ databases">
        <title>Genomic analysis of 38 Legionella species identifies large and diverse effector repertoires.</title>
        <authorList>
            <person name="Burstein D."/>
            <person name="Amaro F."/>
            <person name="Zusman T."/>
            <person name="Lifshitz Z."/>
            <person name="Cohen O."/>
            <person name="Gilbert J.A."/>
            <person name="Pupko T."/>
            <person name="Shuman H.A."/>
            <person name="Segal G."/>
        </authorList>
    </citation>
    <scope>NUCLEOTIDE SEQUENCE [LARGE SCALE GENOMIC DNA]</scope>
    <source>
        <strain evidence="3 4">Bercovier 4</strain>
    </source>
</reference>
<dbReference type="InterPro" id="IPR011042">
    <property type="entry name" value="6-blade_b-propeller_TolB-like"/>
</dbReference>
<dbReference type="PANTHER" id="PTHR47572:SF4">
    <property type="entry name" value="LACTONASE DRP35"/>
    <property type="match status" value="1"/>
</dbReference>
<dbReference type="Pfam" id="PF08450">
    <property type="entry name" value="SGL"/>
    <property type="match status" value="1"/>
</dbReference>
<dbReference type="Proteomes" id="UP000054761">
    <property type="component" value="Unassembled WGS sequence"/>
</dbReference>